<sequence length="45" mass="5442">MSRRELEEAIIQHVANNYDIDFFSTCMPFEFWSAEELNEYYSDLS</sequence>
<reference evidence="1 2" key="1">
    <citation type="submission" date="2019-03" db="EMBL/GenBank/DDBJ databases">
        <title>Genomic Encyclopedia of Type Strains, Phase IV (KMG-IV): sequencing the most valuable type-strain genomes for metagenomic binning, comparative biology and taxonomic classification.</title>
        <authorList>
            <person name="Goeker M."/>
        </authorList>
    </citation>
    <scope>NUCLEOTIDE SEQUENCE [LARGE SCALE GENOMIC DNA]</scope>
    <source>
        <strain evidence="1 2">DSM 19580</strain>
    </source>
</reference>
<dbReference type="EMBL" id="SMCR01000001">
    <property type="protein sequence ID" value="TCW00431.1"/>
    <property type="molecule type" value="Genomic_DNA"/>
</dbReference>
<dbReference type="AlphaFoldDB" id="A0A4R3Z855"/>
<gene>
    <name evidence="1" type="ORF">EDC52_101781</name>
</gene>
<protein>
    <submittedName>
        <fullName evidence="1">Uncharacterized protein</fullName>
    </submittedName>
</protein>
<dbReference type="Proteomes" id="UP000295719">
    <property type="component" value="Unassembled WGS sequence"/>
</dbReference>
<proteinExistence type="predicted"/>
<keyword evidence="2" id="KW-1185">Reference proteome</keyword>
<evidence type="ECO:0000313" key="2">
    <source>
        <dbReference type="Proteomes" id="UP000295719"/>
    </source>
</evidence>
<accession>A0A4R3Z855</accession>
<organism evidence="1 2">
    <name type="scientific">Biostraticola tofi</name>
    <dbReference type="NCBI Taxonomy" id="466109"/>
    <lineage>
        <taxon>Bacteria</taxon>
        <taxon>Pseudomonadati</taxon>
        <taxon>Pseudomonadota</taxon>
        <taxon>Gammaproteobacteria</taxon>
        <taxon>Enterobacterales</taxon>
        <taxon>Bruguierivoracaceae</taxon>
        <taxon>Biostraticola</taxon>
    </lineage>
</organism>
<evidence type="ECO:0000313" key="1">
    <source>
        <dbReference type="EMBL" id="TCW00431.1"/>
    </source>
</evidence>
<name>A0A4R3Z855_9GAMM</name>
<comment type="caution">
    <text evidence="1">The sequence shown here is derived from an EMBL/GenBank/DDBJ whole genome shotgun (WGS) entry which is preliminary data.</text>
</comment>